<protein>
    <submittedName>
        <fullName evidence="2">Ctd-like (NLI interacting factor-like) phosphatase</fullName>
    </submittedName>
</protein>
<dbReference type="SMART" id="SM00577">
    <property type="entry name" value="CPDc"/>
    <property type="match status" value="1"/>
</dbReference>
<dbReference type="InterPro" id="IPR050365">
    <property type="entry name" value="TIM50"/>
</dbReference>
<dbReference type="InterPro" id="IPR036412">
    <property type="entry name" value="HAD-like_sf"/>
</dbReference>
<dbReference type="EMBL" id="MK500571">
    <property type="protein sequence ID" value="QBK92272.1"/>
    <property type="molecule type" value="Genomic_DNA"/>
</dbReference>
<dbReference type="PROSITE" id="PS50969">
    <property type="entry name" value="FCP1"/>
    <property type="match status" value="1"/>
</dbReference>
<organism evidence="2">
    <name type="scientific">Pithovirus LCPAC304</name>
    <dbReference type="NCBI Taxonomy" id="2506594"/>
    <lineage>
        <taxon>Viruses</taxon>
        <taxon>Pithoviruses</taxon>
    </lineage>
</organism>
<dbReference type="InterPro" id="IPR004274">
    <property type="entry name" value="FCP1_dom"/>
</dbReference>
<evidence type="ECO:0000259" key="1">
    <source>
        <dbReference type="PROSITE" id="PS50969"/>
    </source>
</evidence>
<evidence type="ECO:0000313" key="2">
    <source>
        <dbReference type="EMBL" id="QBK92272.1"/>
    </source>
</evidence>
<accession>A0A481ZA88</accession>
<dbReference type="SUPFAM" id="SSF56784">
    <property type="entry name" value="HAD-like"/>
    <property type="match status" value="1"/>
</dbReference>
<gene>
    <name evidence="2" type="ORF">LCPAC304_06190</name>
</gene>
<dbReference type="Gene3D" id="3.40.50.1000">
    <property type="entry name" value="HAD superfamily/HAD-like"/>
    <property type="match status" value="1"/>
</dbReference>
<reference evidence="2" key="1">
    <citation type="journal article" date="2019" name="MBio">
        <title>Virus Genomes from Deep Sea Sediments Expand the Ocean Megavirome and Support Independent Origins of Viral Gigantism.</title>
        <authorList>
            <person name="Backstrom D."/>
            <person name="Yutin N."/>
            <person name="Jorgensen S.L."/>
            <person name="Dharamshi J."/>
            <person name="Homa F."/>
            <person name="Zaremba-Niedwiedzka K."/>
            <person name="Spang A."/>
            <person name="Wolf Y.I."/>
            <person name="Koonin E.V."/>
            <person name="Ettema T.J."/>
        </authorList>
    </citation>
    <scope>NUCLEOTIDE SEQUENCE</scope>
</reference>
<dbReference type="PANTHER" id="PTHR12210">
    <property type="entry name" value="DULLARD PROTEIN PHOSPHATASE"/>
    <property type="match status" value="1"/>
</dbReference>
<dbReference type="InterPro" id="IPR023214">
    <property type="entry name" value="HAD_sf"/>
</dbReference>
<proteinExistence type="predicted"/>
<dbReference type="Pfam" id="PF03031">
    <property type="entry name" value="NIF"/>
    <property type="match status" value="1"/>
</dbReference>
<feature type="domain" description="FCP1 homology" evidence="1">
    <location>
        <begin position="4"/>
        <end position="190"/>
    </location>
</feature>
<sequence>MPRKSLTDKAIILDIDETLVHTEEEMAYLDEMGVLTHPTLAGETYIISLDEGNTKMWGTKRPHLDEFLLFCFTYFDKVCVWSAGQKDYVHTLVDHLFAPFQKPHIVFTFDDCIQNEEGDWIKPLEKFYKHPKAKGNIFPESTFVIDDRDYTFGRNTGNGVLIPAYSPSNLHEMQEEETHLTRLRGWLMQPSSRFASDVRSLNKSHIFAQSPEKYAQTIQKHYSL</sequence>
<name>A0A481ZA88_9VIRU</name>